<dbReference type="EC" id="2.7.7.41" evidence="6"/>
<feature type="transmembrane region" description="Helical" evidence="24">
    <location>
        <begin position="132"/>
        <end position="153"/>
    </location>
</feature>
<reference evidence="25 26" key="2">
    <citation type="submission" date="2020-03" db="EMBL/GenBank/DDBJ databases">
        <title>Bacillus aquiflavi sp. nov., isolated from yellow water of strong flavor Chinese baijiu in Yibin region of China.</title>
        <authorList>
            <person name="Xie J."/>
        </authorList>
    </citation>
    <scope>NUCLEOTIDE SEQUENCE [LARGE SCALE GENOMIC DNA]</scope>
    <source>
        <strain evidence="25 26">Gsoil 114</strain>
    </source>
</reference>
<comment type="subcellular location">
    <subcellularLocation>
        <location evidence="2">Cell membrane</location>
        <topology evidence="2">Multi-pass membrane protein</topology>
    </subcellularLocation>
</comment>
<dbReference type="GO" id="GO:0005886">
    <property type="term" value="C:plasma membrane"/>
    <property type="evidence" value="ECO:0007669"/>
    <property type="project" value="UniProtKB-SubCell"/>
</dbReference>
<evidence type="ECO:0000256" key="19">
    <source>
        <dbReference type="ARBA" id="ARBA00031825"/>
    </source>
</evidence>
<keyword evidence="12 25" id="KW-0548">Nucleotidyltransferase</keyword>
<proteinExistence type="inferred from homology"/>
<dbReference type="AlphaFoldDB" id="A0A6M0P5S1"/>
<evidence type="ECO:0000256" key="9">
    <source>
        <dbReference type="ARBA" id="ARBA00022516"/>
    </source>
</evidence>
<evidence type="ECO:0000256" key="8">
    <source>
        <dbReference type="ARBA" id="ARBA00022475"/>
    </source>
</evidence>
<feature type="transmembrane region" description="Helical" evidence="24">
    <location>
        <begin position="82"/>
        <end position="98"/>
    </location>
</feature>
<organism evidence="25 26">
    <name type="scientific">Heyndrickxia ginsengihumi</name>
    <dbReference type="NCBI Taxonomy" id="363870"/>
    <lineage>
        <taxon>Bacteria</taxon>
        <taxon>Bacillati</taxon>
        <taxon>Bacillota</taxon>
        <taxon>Bacilli</taxon>
        <taxon>Bacillales</taxon>
        <taxon>Bacillaceae</taxon>
        <taxon>Heyndrickxia</taxon>
    </lineage>
</organism>
<dbReference type="GO" id="GO:0004605">
    <property type="term" value="F:phosphatidate cytidylyltransferase activity"/>
    <property type="evidence" value="ECO:0007669"/>
    <property type="project" value="UniProtKB-EC"/>
</dbReference>
<evidence type="ECO:0000256" key="7">
    <source>
        <dbReference type="ARBA" id="ARBA00019373"/>
    </source>
</evidence>
<evidence type="ECO:0000256" key="11">
    <source>
        <dbReference type="ARBA" id="ARBA00022692"/>
    </source>
</evidence>
<keyword evidence="16" id="KW-0594">Phospholipid biosynthesis</keyword>
<evidence type="ECO:0000256" key="16">
    <source>
        <dbReference type="ARBA" id="ARBA00023209"/>
    </source>
</evidence>
<evidence type="ECO:0000256" key="6">
    <source>
        <dbReference type="ARBA" id="ARBA00012487"/>
    </source>
</evidence>
<evidence type="ECO:0000256" key="18">
    <source>
        <dbReference type="ARBA" id="ARBA00029893"/>
    </source>
</evidence>
<name>A0A6M0P5S1_9BACI</name>
<feature type="transmembrane region" description="Helical" evidence="24">
    <location>
        <begin position="174"/>
        <end position="192"/>
    </location>
</feature>
<comment type="similarity">
    <text evidence="5">Belongs to the CDS family.</text>
</comment>
<comment type="catalytic activity">
    <reaction evidence="1">
        <text>a 1,2-diacyl-sn-glycero-3-phosphate + CTP + H(+) = a CDP-1,2-diacyl-sn-glycerol + diphosphate</text>
        <dbReference type="Rhea" id="RHEA:16229"/>
        <dbReference type="ChEBI" id="CHEBI:15378"/>
        <dbReference type="ChEBI" id="CHEBI:33019"/>
        <dbReference type="ChEBI" id="CHEBI:37563"/>
        <dbReference type="ChEBI" id="CHEBI:58332"/>
        <dbReference type="ChEBI" id="CHEBI:58608"/>
        <dbReference type="EC" id="2.7.7.41"/>
    </reaction>
</comment>
<evidence type="ECO:0000256" key="23">
    <source>
        <dbReference type="ARBA" id="ARBA00033406"/>
    </source>
</evidence>
<feature type="transmembrane region" description="Helical" evidence="24">
    <location>
        <begin position="49"/>
        <end position="67"/>
    </location>
</feature>
<keyword evidence="13 24" id="KW-1133">Transmembrane helix</keyword>
<keyword evidence="11 24" id="KW-0812">Transmembrane</keyword>
<dbReference type="PANTHER" id="PTHR46382:SF1">
    <property type="entry name" value="PHOSPHATIDATE CYTIDYLYLTRANSFERASE"/>
    <property type="match status" value="1"/>
</dbReference>
<comment type="pathway">
    <text evidence="3">Phospholipid metabolism; CDP-diacylglycerol biosynthesis; CDP-diacylglycerol from sn-glycerol 3-phosphate: step 3/3.</text>
</comment>
<keyword evidence="15 24" id="KW-0472">Membrane</keyword>
<keyword evidence="8" id="KW-1003">Cell membrane</keyword>
<reference evidence="25 26" key="1">
    <citation type="submission" date="2020-02" db="EMBL/GenBank/DDBJ databases">
        <authorList>
            <person name="Feng H."/>
        </authorList>
    </citation>
    <scope>NUCLEOTIDE SEQUENCE [LARGE SCALE GENOMIC DNA]</scope>
    <source>
        <strain evidence="25 26">Gsoil 114</strain>
    </source>
</reference>
<evidence type="ECO:0000256" key="3">
    <source>
        <dbReference type="ARBA" id="ARBA00005119"/>
    </source>
</evidence>
<dbReference type="PANTHER" id="PTHR46382">
    <property type="entry name" value="PHOSPHATIDATE CYTIDYLYLTRANSFERASE"/>
    <property type="match status" value="1"/>
</dbReference>
<comment type="pathway">
    <text evidence="4">Lipid metabolism.</text>
</comment>
<dbReference type="EMBL" id="JAAIWK010000007">
    <property type="protein sequence ID" value="NEY19645.1"/>
    <property type="molecule type" value="Genomic_DNA"/>
</dbReference>
<evidence type="ECO:0000256" key="10">
    <source>
        <dbReference type="ARBA" id="ARBA00022679"/>
    </source>
</evidence>
<dbReference type="Proteomes" id="UP000476934">
    <property type="component" value="Unassembled WGS sequence"/>
</dbReference>
<evidence type="ECO:0000256" key="20">
    <source>
        <dbReference type="ARBA" id="ARBA00032253"/>
    </source>
</evidence>
<evidence type="ECO:0000256" key="22">
    <source>
        <dbReference type="ARBA" id="ARBA00032743"/>
    </source>
</evidence>
<evidence type="ECO:0000256" key="14">
    <source>
        <dbReference type="ARBA" id="ARBA00023098"/>
    </source>
</evidence>
<keyword evidence="26" id="KW-1185">Reference proteome</keyword>
<evidence type="ECO:0000313" key="25">
    <source>
        <dbReference type="EMBL" id="NEY19645.1"/>
    </source>
</evidence>
<dbReference type="GO" id="GO:0016024">
    <property type="term" value="P:CDP-diacylglycerol biosynthetic process"/>
    <property type="evidence" value="ECO:0007669"/>
    <property type="project" value="TreeGrafter"/>
</dbReference>
<evidence type="ECO:0000256" key="24">
    <source>
        <dbReference type="SAM" id="Phobius"/>
    </source>
</evidence>
<evidence type="ECO:0000256" key="5">
    <source>
        <dbReference type="ARBA" id="ARBA00010185"/>
    </source>
</evidence>
<evidence type="ECO:0000313" key="26">
    <source>
        <dbReference type="Proteomes" id="UP000476934"/>
    </source>
</evidence>
<evidence type="ECO:0000256" key="17">
    <source>
        <dbReference type="ARBA" id="ARBA00023264"/>
    </source>
</evidence>
<evidence type="ECO:0000256" key="1">
    <source>
        <dbReference type="ARBA" id="ARBA00001698"/>
    </source>
</evidence>
<evidence type="ECO:0000256" key="13">
    <source>
        <dbReference type="ARBA" id="ARBA00022989"/>
    </source>
</evidence>
<keyword evidence="10 25" id="KW-0808">Transferase</keyword>
<evidence type="ECO:0000256" key="4">
    <source>
        <dbReference type="ARBA" id="ARBA00005189"/>
    </source>
</evidence>
<accession>A0A6M0P5S1</accession>
<protein>
    <recommendedName>
        <fullName evidence="7">Phosphatidate cytidylyltransferase</fullName>
        <ecNumber evidence="6">2.7.7.41</ecNumber>
    </recommendedName>
    <alternativeName>
        <fullName evidence="20">CDP-DAG synthase</fullName>
    </alternativeName>
    <alternativeName>
        <fullName evidence="22">CDP-DG synthase</fullName>
    </alternativeName>
    <alternativeName>
        <fullName evidence="18">CDP-diacylglycerol synthase</fullName>
    </alternativeName>
    <alternativeName>
        <fullName evidence="21">CDP-diglyceride pyrophosphorylase</fullName>
    </alternativeName>
    <alternativeName>
        <fullName evidence="23">CDP-diglyceride synthase</fullName>
    </alternativeName>
    <alternativeName>
        <fullName evidence="19">CTP:phosphatidate cytidylyltransferase</fullName>
    </alternativeName>
</protein>
<keyword evidence="14" id="KW-0443">Lipid metabolism</keyword>
<dbReference type="Pfam" id="PF01148">
    <property type="entry name" value="CTP_transf_1"/>
    <property type="match status" value="1"/>
</dbReference>
<keyword evidence="17" id="KW-1208">Phospholipid metabolism</keyword>
<gene>
    <name evidence="25" type="ORF">G4D61_06630</name>
</gene>
<feature type="transmembrane region" description="Helical" evidence="24">
    <location>
        <begin position="110"/>
        <end position="126"/>
    </location>
</feature>
<comment type="caution">
    <text evidence="25">The sequence shown here is derived from an EMBL/GenBank/DDBJ whole genome shotgun (WGS) entry which is preliminary data.</text>
</comment>
<evidence type="ECO:0000256" key="15">
    <source>
        <dbReference type="ARBA" id="ARBA00023136"/>
    </source>
</evidence>
<keyword evidence="9" id="KW-0444">Lipid biosynthesis</keyword>
<sequence>MKQRILTAVIAAAIFIPFVIYGKIPFILVTYLMATIALYELLKMGKQSIFSIQGVLSVLLLWVVLWPDKYIHAIERFGFEKLEYIFVITLLYLSYSVLTKNAFTFEKIGFHVISSLYVGMGFHYFIEVRSIGLTYVFYALLIIWATDSGAYFVGRALGKNKLWPEISPNKTVEGALGGIICALIVAILFSVFSNMDLSTIKLLVMAVLLSIFGQIGDLAESAYKRHFGVKDSGNILPGHGGILDRFDSLLFVLPLLYFFNQL</sequence>
<evidence type="ECO:0000256" key="12">
    <source>
        <dbReference type="ARBA" id="ARBA00022695"/>
    </source>
</evidence>
<dbReference type="RefSeq" id="WP_025727871.1">
    <property type="nucleotide sequence ID" value="NZ_JAAIWK010000007.1"/>
</dbReference>
<feature type="transmembrane region" description="Helical" evidence="24">
    <location>
        <begin position="5"/>
        <end position="20"/>
    </location>
</feature>
<feature type="transmembrane region" description="Helical" evidence="24">
    <location>
        <begin position="198"/>
        <end position="216"/>
    </location>
</feature>
<evidence type="ECO:0000256" key="21">
    <source>
        <dbReference type="ARBA" id="ARBA00032396"/>
    </source>
</evidence>
<evidence type="ECO:0000256" key="2">
    <source>
        <dbReference type="ARBA" id="ARBA00004651"/>
    </source>
</evidence>